<dbReference type="SMART" id="SM00922">
    <property type="entry name" value="MR_MLE"/>
    <property type="match status" value="1"/>
</dbReference>
<dbReference type="InterPro" id="IPR029065">
    <property type="entry name" value="Enolase_C-like"/>
</dbReference>
<feature type="binding site" evidence="10">
    <location>
        <position position="345"/>
    </location>
    <ligand>
        <name>substrate</name>
    </ligand>
</feature>
<evidence type="ECO:0000259" key="11">
    <source>
        <dbReference type="SMART" id="SM00922"/>
    </source>
</evidence>
<evidence type="ECO:0000256" key="4">
    <source>
        <dbReference type="ARBA" id="ARBA00009938"/>
    </source>
</evidence>
<name>A0A7W9M605_9PSEU</name>
<dbReference type="PANTHER" id="PTHR48080">
    <property type="entry name" value="D-GALACTONATE DEHYDRATASE-RELATED"/>
    <property type="match status" value="1"/>
</dbReference>
<feature type="domain" description="Mandelate racemase/muconate lactonizing enzyme C-terminal" evidence="11">
    <location>
        <begin position="167"/>
        <end position="261"/>
    </location>
</feature>
<evidence type="ECO:0000256" key="8">
    <source>
        <dbReference type="ARBA" id="ARBA00023239"/>
    </source>
</evidence>
<organism evidence="12 13">
    <name type="scientific">Saccharothrix ecbatanensis</name>
    <dbReference type="NCBI Taxonomy" id="1105145"/>
    <lineage>
        <taxon>Bacteria</taxon>
        <taxon>Bacillati</taxon>
        <taxon>Actinomycetota</taxon>
        <taxon>Actinomycetes</taxon>
        <taxon>Pseudonocardiales</taxon>
        <taxon>Pseudonocardiaceae</taxon>
        <taxon>Saccharothrix</taxon>
    </lineage>
</organism>
<feature type="binding site" evidence="10">
    <location>
        <position position="398"/>
    </location>
    <ligand>
        <name>substrate</name>
    </ligand>
</feature>
<comment type="cofactor">
    <cofactor evidence="2">
        <name>Mg(2+)</name>
        <dbReference type="ChEBI" id="CHEBI:18420"/>
    </cofactor>
</comment>
<dbReference type="Pfam" id="PF02746">
    <property type="entry name" value="MR_MLE_N"/>
    <property type="match status" value="1"/>
</dbReference>
<feature type="binding site" evidence="10">
    <location>
        <begin position="316"/>
        <end position="318"/>
    </location>
    <ligand>
        <name>substrate</name>
    </ligand>
</feature>
<evidence type="ECO:0000256" key="9">
    <source>
        <dbReference type="PIRSR" id="PIRSR634598-1"/>
    </source>
</evidence>
<dbReference type="RefSeq" id="WP_184928516.1">
    <property type="nucleotide sequence ID" value="NZ_JACHMO010000001.1"/>
</dbReference>
<dbReference type="PANTHER" id="PTHR48080:SF4">
    <property type="entry name" value="GLUCARATE DEHYDRATASE"/>
    <property type="match status" value="1"/>
</dbReference>
<dbReference type="GO" id="GO:0046872">
    <property type="term" value="F:metal ion binding"/>
    <property type="evidence" value="ECO:0007669"/>
    <property type="project" value="UniProtKB-KW"/>
</dbReference>
<evidence type="ECO:0000313" key="13">
    <source>
        <dbReference type="Proteomes" id="UP000552097"/>
    </source>
</evidence>
<dbReference type="CDD" id="cd03323">
    <property type="entry name" value="D-glucarate_dehydratase"/>
    <property type="match status" value="1"/>
</dbReference>
<dbReference type="SFLD" id="SFLDS00001">
    <property type="entry name" value="Enolase"/>
    <property type="match status" value="1"/>
</dbReference>
<dbReference type="Pfam" id="PF13378">
    <property type="entry name" value="MR_MLE_C"/>
    <property type="match status" value="1"/>
</dbReference>
<dbReference type="AlphaFoldDB" id="A0A7W9M605"/>
<evidence type="ECO:0000256" key="5">
    <source>
        <dbReference type="ARBA" id="ARBA00011973"/>
    </source>
</evidence>
<evidence type="ECO:0000256" key="6">
    <source>
        <dbReference type="ARBA" id="ARBA00022723"/>
    </source>
</evidence>
<keyword evidence="6" id="KW-0479">Metal-binding</keyword>
<feature type="binding site" evidence="10">
    <location>
        <position position="265"/>
    </location>
    <ligand>
        <name>substrate</name>
    </ligand>
</feature>
<keyword evidence="13" id="KW-1185">Reference proteome</keyword>
<dbReference type="InterPro" id="IPR034598">
    <property type="entry name" value="GlucD-like"/>
</dbReference>
<feature type="active site" description="Proton acceptor" evidence="9">
    <location>
        <position position="316"/>
    </location>
</feature>
<dbReference type="InterPro" id="IPR013342">
    <property type="entry name" value="Mandelate_racemase_C"/>
</dbReference>
<dbReference type="Gene3D" id="3.30.390.10">
    <property type="entry name" value="Enolase-like, N-terminal domain"/>
    <property type="match status" value="1"/>
</dbReference>
<comment type="pathway">
    <text evidence="3">Carbohydrate acid metabolism; D-glucarate degradation; 2,5-dioxopentanoate from D-glucarate: step 1/2.</text>
</comment>
<dbReference type="SFLD" id="SFLDG00055">
    <property type="entry name" value="glucarate_dehydratase"/>
    <property type="match status" value="1"/>
</dbReference>
<dbReference type="InterPro" id="IPR036849">
    <property type="entry name" value="Enolase-like_C_sf"/>
</dbReference>
<evidence type="ECO:0000256" key="10">
    <source>
        <dbReference type="PIRSR" id="PIRSR634598-2"/>
    </source>
</evidence>
<dbReference type="Gene3D" id="3.20.20.120">
    <property type="entry name" value="Enolase-like C-terminal domain"/>
    <property type="match status" value="1"/>
</dbReference>
<comment type="caution">
    <text evidence="12">The sequence shown here is derived from an EMBL/GenBank/DDBJ whole genome shotgun (WGS) entry which is preliminary data.</text>
</comment>
<dbReference type="GO" id="GO:0008872">
    <property type="term" value="F:glucarate dehydratase activity"/>
    <property type="evidence" value="ECO:0007669"/>
    <property type="project" value="UniProtKB-EC"/>
</dbReference>
<feature type="binding site" evidence="10">
    <location>
        <position position="25"/>
    </location>
    <ligand>
        <name>substrate</name>
    </ligand>
</feature>
<proteinExistence type="inferred from homology"/>
<evidence type="ECO:0000313" key="12">
    <source>
        <dbReference type="EMBL" id="MBB5808633.1"/>
    </source>
</evidence>
<evidence type="ECO:0000256" key="3">
    <source>
        <dbReference type="ARBA" id="ARBA00005183"/>
    </source>
</evidence>
<accession>A0A7W9M605</accession>
<dbReference type="InterPro" id="IPR013341">
    <property type="entry name" value="Mandelate_racemase_N_dom"/>
</dbReference>
<evidence type="ECO:0000256" key="7">
    <source>
        <dbReference type="ARBA" id="ARBA00022842"/>
    </source>
</evidence>
<feature type="binding site" evidence="10">
    <location>
        <position position="187"/>
    </location>
    <ligand>
        <name>substrate</name>
    </ligand>
</feature>
<reference evidence="12 13" key="1">
    <citation type="submission" date="2020-08" db="EMBL/GenBank/DDBJ databases">
        <title>Sequencing the genomes of 1000 actinobacteria strains.</title>
        <authorList>
            <person name="Klenk H.-P."/>
        </authorList>
    </citation>
    <scope>NUCLEOTIDE SEQUENCE [LARGE SCALE GENOMIC DNA]</scope>
    <source>
        <strain evidence="12 13">DSM 45486</strain>
    </source>
</reference>
<protein>
    <recommendedName>
        <fullName evidence="5">glucarate dehydratase</fullName>
        <ecNumber evidence="5">4.2.1.40</ecNumber>
    </recommendedName>
</protein>
<dbReference type="SUPFAM" id="SSF51604">
    <property type="entry name" value="Enolase C-terminal domain-like"/>
    <property type="match status" value="1"/>
</dbReference>
<dbReference type="InterPro" id="IPR029017">
    <property type="entry name" value="Enolase-like_N"/>
</dbReference>
<feature type="binding site" evidence="10">
    <location>
        <position position="145"/>
    </location>
    <ligand>
        <name>substrate</name>
    </ligand>
</feature>
<dbReference type="SUPFAM" id="SSF54826">
    <property type="entry name" value="Enolase N-terminal domain-like"/>
    <property type="match status" value="1"/>
</dbReference>
<feature type="binding site" evidence="10">
    <location>
        <position position="100"/>
    </location>
    <ligand>
        <name>substrate</name>
    </ligand>
</feature>
<evidence type="ECO:0000256" key="1">
    <source>
        <dbReference type="ARBA" id="ARBA00001426"/>
    </source>
</evidence>
<evidence type="ECO:0000256" key="2">
    <source>
        <dbReference type="ARBA" id="ARBA00001946"/>
    </source>
</evidence>
<keyword evidence="7" id="KW-0460">Magnesium</keyword>
<comment type="catalytic activity">
    <reaction evidence="1">
        <text>D-glucarate = 5-dehydro-4-deoxy-D-glucarate + H2O</text>
        <dbReference type="Rhea" id="RHEA:14573"/>
        <dbReference type="ChEBI" id="CHEBI:15377"/>
        <dbReference type="ChEBI" id="CHEBI:30612"/>
        <dbReference type="ChEBI" id="CHEBI:42819"/>
        <dbReference type="EC" id="4.2.1.40"/>
    </reaction>
</comment>
<feature type="binding site" evidence="10">
    <location>
        <begin position="217"/>
        <end position="219"/>
    </location>
    <ligand>
        <name>substrate</name>
    </ligand>
</feature>
<sequence length="418" mass="45138">MRITDIVITPVAFRDPPLLNSVGVHEPWALRTIVEVHTDEGISGLGESYGDIGHLGRMRTAAPALIGLDVHSLNEMHARIAAALGGEAGSDRHGLTGPLTVESTVDRVFSPFEVATWDIRGKALGRPVSDLLGGAVRSAVPYSAYLFYKWAGHPGAEPDEFGEALDPAGIVAQARLLIDRYGFGSIKLKGGVFPPEQEVEAIHALRAAFPDHPLRLDPNAAWTPETSLKVAQELDGVVEYLEDPAPEIDGMAQVAARAPMPLATNMCVIAFEHIARSVEAGAVQVILSDHHYWGGLSRSKELAGICRTFGIGLSMHSNSHLGISLAAMTHLAAATPNLNYACDTHYPWNAVDDIVTTPFTFVDGALPVPTTPGLGVELDRDALARLAENYRTCGLVQRDDTGYMQKHDPSYERKRPRW</sequence>
<comment type="similarity">
    <text evidence="4">Belongs to the mandelate racemase/muconate lactonizing enzyme family. GlucD subfamily.</text>
</comment>
<dbReference type="Proteomes" id="UP000552097">
    <property type="component" value="Unassembled WGS sequence"/>
</dbReference>
<dbReference type="EMBL" id="JACHMO010000001">
    <property type="protein sequence ID" value="MBB5808633.1"/>
    <property type="molecule type" value="Genomic_DNA"/>
</dbReference>
<feature type="active site" description="Proton acceptor" evidence="9">
    <location>
        <position position="189"/>
    </location>
</feature>
<keyword evidence="8 12" id="KW-0456">Lyase</keyword>
<dbReference type="EC" id="4.2.1.40" evidence="5"/>
<dbReference type="InterPro" id="IPR034593">
    <property type="entry name" value="DgoD-like"/>
</dbReference>
<gene>
    <name evidence="12" type="ORF">F4560_008401</name>
</gene>